<protein>
    <submittedName>
        <fullName evidence="4">ABC transporter substrate-binding protein</fullName>
    </submittedName>
</protein>
<comment type="caution">
    <text evidence="4">The sequence shown here is derived from an EMBL/GenBank/DDBJ whole genome shotgun (WGS) entry which is preliminary data.</text>
</comment>
<dbReference type="InterPro" id="IPR001638">
    <property type="entry name" value="Solute-binding_3/MltF_N"/>
</dbReference>
<dbReference type="Gene3D" id="3.40.190.10">
    <property type="entry name" value="Periplasmic binding protein-like II"/>
    <property type="match status" value="2"/>
</dbReference>
<dbReference type="Pfam" id="PF00497">
    <property type="entry name" value="SBP_bac_3"/>
    <property type="match status" value="1"/>
</dbReference>
<dbReference type="PANTHER" id="PTHR35936:SF13">
    <property type="entry name" value="HISTIDINE-BINDING PERIPLASMIC PROTEIN"/>
    <property type="match status" value="1"/>
</dbReference>
<dbReference type="RefSeq" id="WP_187636824.1">
    <property type="nucleotide sequence ID" value="NZ_VZQQ01000024.1"/>
</dbReference>
<name>A0ABR7PU78_9BURK</name>
<feature type="domain" description="Solute-binding protein family 3/N-terminal" evidence="3">
    <location>
        <begin position="27"/>
        <end position="252"/>
    </location>
</feature>
<gene>
    <name evidence="4" type="ORF">F6X42_25630</name>
</gene>
<keyword evidence="5" id="KW-1185">Reference proteome</keyword>
<proteinExistence type="predicted"/>
<dbReference type="PANTHER" id="PTHR35936">
    <property type="entry name" value="MEMBRANE-BOUND LYTIC MUREIN TRANSGLYCOSYLASE F"/>
    <property type="match status" value="1"/>
</dbReference>
<evidence type="ECO:0000256" key="2">
    <source>
        <dbReference type="SAM" id="SignalP"/>
    </source>
</evidence>
<keyword evidence="1 2" id="KW-0732">Signal</keyword>
<accession>A0ABR7PU78</accession>
<evidence type="ECO:0000256" key="1">
    <source>
        <dbReference type="ARBA" id="ARBA00022729"/>
    </source>
</evidence>
<evidence type="ECO:0000313" key="5">
    <source>
        <dbReference type="Proteomes" id="UP000736373"/>
    </source>
</evidence>
<dbReference type="SUPFAM" id="SSF53850">
    <property type="entry name" value="Periplasmic binding protein-like II"/>
    <property type="match status" value="1"/>
</dbReference>
<dbReference type="PROSITE" id="PS51257">
    <property type="entry name" value="PROKAR_LIPOPROTEIN"/>
    <property type="match status" value="1"/>
</dbReference>
<organism evidence="4 5">
    <name type="scientific">Paraburkholderia podalyriae</name>
    <dbReference type="NCBI Taxonomy" id="1938811"/>
    <lineage>
        <taxon>Bacteria</taxon>
        <taxon>Pseudomonadati</taxon>
        <taxon>Pseudomonadota</taxon>
        <taxon>Betaproteobacteria</taxon>
        <taxon>Burkholderiales</taxon>
        <taxon>Burkholderiaceae</taxon>
        <taxon>Paraburkholderia</taxon>
    </lineage>
</organism>
<evidence type="ECO:0000313" key="4">
    <source>
        <dbReference type="EMBL" id="MBC8749837.1"/>
    </source>
</evidence>
<sequence length="256" mass="28029">MKKMFLVAISLAIACVSGVASADDWSTIRFGVDPTSPPFESKTPSGTLVGFDIDLGTEICTRLHAKCVWVENEFDGLIPALAARKFDAILSSMSMTEKRRQQIDFSSRLYKTPNRLVVRKGSGLEPTPTSLKGKKIGVQQGSIQETYAKKYWEPAGAIVVSYQIQDQVYADLISGRLDGVFQDAVTTEYGLLKTQNGKNFEFSGGDIYSSNGAGIGLRKSDADLENKINKAIEGMLADGTYSRLAKKYFEFDPYGS</sequence>
<feature type="signal peptide" evidence="2">
    <location>
        <begin position="1"/>
        <end position="22"/>
    </location>
</feature>
<dbReference type="CDD" id="cd13703">
    <property type="entry name" value="PBP2_HisJ_LAO"/>
    <property type="match status" value="1"/>
</dbReference>
<dbReference type="Proteomes" id="UP000736373">
    <property type="component" value="Unassembled WGS sequence"/>
</dbReference>
<dbReference type="SMART" id="SM00062">
    <property type="entry name" value="PBPb"/>
    <property type="match status" value="1"/>
</dbReference>
<dbReference type="EMBL" id="VZQQ01000024">
    <property type="protein sequence ID" value="MBC8749837.1"/>
    <property type="molecule type" value="Genomic_DNA"/>
</dbReference>
<feature type="chain" id="PRO_5047209534" evidence="2">
    <location>
        <begin position="23"/>
        <end position="256"/>
    </location>
</feature>
<reference evidence="4 5" key="1">
    <citation type="submission" date="2019-09" db="EMBL/GenBank/DDBJ databases">
        <title>Paraburkholderia podalyriae sp. nov., A South African Podalyria-associated rhizobium.</title>
        <authorList>
            <person name="Mavima L."/>
            <person name="Beukes C.W."/>
            <person name="Palmer M."/>
            <person name="De Meyer S.E."/>
            <person name="James E.K."/>
            <person name="Maluk M."/>
            <person name="Avontuur J.R."/>
            <person name="Chan W.Y."/>
            <person name="Venter S.N."/>
            <person name="Steenkamp E.T."/>
        </authorList>
    </citation>
    <scope>NUCLEOTIDE SEQUENCE [LARGE SCALE GENOMIC DNA]</scope>
    <source>
        <strain evidence="4 5">WC7.3b</strain>
    </source>
</reference>
<evidence type="ECO:0000259" key="3">
    <source>
        <dbReference type="SMART" id="SM00062"/>
    </source>
</evidence>